<evidence type="ECO:0000313" key="3">
    <source>
        <dbReference type="Proteomes" id="UP000824890"/>
    </source>
</evidence>
<evidence type="ECO:0000259" key="1">
    <source>
        <dbReference type="PROSITE" id="PS52045"/>
    </source>
</evidence>
<reference evidence="2 3" key="1">
    <citation type="submission" date="2021-05" db="EMBL/GenBank/DDBJ databases">
        <title>Genome Assembly of Synthetic Allotetraploid Brassica napus Reveals Homoeologous Exchanges between Subgenomes.</title>
        <authorList>
            <person name="Davis J.T."/>
        </authorList>
    </citation>
    <scope>NUCLEOTIDE SEQUENCE [LARGE SCALE GENOMIC DNA]</scope>
    <source>
        <strain evidence="3">cv. Da-Ae</strain>
        <tissue evidence="2">Seedling</tissue>
    </source>
</reference>
<dbReference type="PROSITE" id="PS52045">
    <property type="entry name" value="NEPROSIN_PEP_CD"/>
    <property type="match status" value="1"/>
</dbReference>
<dbReference type="PANTHER" id="PTHR31589:SF24">
    <property type="entry name" value="OS07G0205500 PROTEIN"/>
    <property type="match status" value="1"/>
</dbReference>
<gene>
    <name evidence="2" type="ORF">HID58_002292</name>
</gene>
<dbReference type="EMBL" id="JAGKQM010000001">
    <property type="protein sequence ID" value="KAH0942655.1"/>
    <property type="molecule type" value="Genomic_DNA"/>
</dbReference>
<keyword evidence="3" id="KW-1185">Reference proteome</keyword>
<name>A0ABQ8EPT8_BRANA</name>
<sequence length="226" mass="25990">MTPVPTYKTYRFTTQGEANWKFHTVFMALEVLFTILSRKAEQTCRLDHSAPDGDVTACVPITKQPGVDHPFLKNHKIQMKPNYYPEGIFDDNKVSSTKSGKERHKYPSVMTSVWNHSHEEDKGSDILRANMARRRNELSRFLNLQNLTSLTKEHEHDITYVDVDKNYGAKATTNVWEPKINKQNEFIFSQIWLNSDLFGQYLISIEAGCQPDLYGDNSTRLSLTGL</sequence>
<dbReference type="InterPro" id="IPR004314">
    <property type="entry name" value="Neprosin"/>
</dbReference>
<organism evidence="2 3">
    <name type="scientific">Brassica napus</name>
    <name type="common">Rape</name>
    <dbReference type="NCBI Taxonomy" id="3708"/>
    <lineage>
        <taxon>Eukaryota</taxon>
        <taxon>Viridiplantae</taxon>
        <taxon>Streptophyta</taxon>
        <taxon>Embryophyta</taxon>
        <taxon>Tracheophyta</taxon>
        <taxon>Spermatophyta</taxon>
        <taxon>Magnoliopsida</taxon>
        <taxon>eudicotyledons</taxon>
        <taxon>Gunneridae</taxon>
        <taxon>Pentapetalae</taxon>
        <taxon>rosids</taxon>
        <taxon>malvids</taxon>
        <taxon>Brassicales</taxon>
        <taxon>Brassicaceae</taxon>
        <taxon>Brassiceae</taxon>
        <taxon>Brassica</taxon>
    </lineage>
</organism>
<proteinExistence type="predicted"/>
<protein>
    <recommendedName>
        <fullName evidence="1">Neprosin PEP catalytic domain-containing protein</fullName>
    </recommendedName>
</protein>
<dbReference type="InterPro" id="IPR025521">
    <property type="entry name" value="Neprosin_propep"/>
</dbReference>
<feature type="domain" description="Neprosin PEP catalytic" evidence="1">
    <location>
        <begin position="148"/>
        <end position="226"/>
    </location>
</feature>
<evidence type="ECO:0000313" key="2">
    <source>
        <dbReference type="EMBL" id="KAH0942655.1"/>
    </source>
</evidence>
<dbReference type="Proteomes" id="UP000824890">
    <property type="component" value="Unassembled WGS sequence"/>
</dbReference>
<dbReference type="Pfam" id="PF14365">
    <property type="entry name" value="Neprosin_AP"/>
    <property type="match status" value="1"/>
</dbReference>
<comment type="caution">
    <text evidence="2">The sequence shown here is derived from an EMBL/GenBank/DDBJ whole genome shotgun (WGS) entry which is preliminary data.</text>
</comment>
<dbReference type="PANTHER" id="PTHR31589">
    <property type="entry name" value="PROTEIN, PUTATIVE (DUF239)-RELATED-RELATED"/>
    <property type="match status" value="1"/>
</dbReference>
<dbReference type="InterPro" id="IPR053168">
    <property type="entry name" value="Glutamic_endopeptidase"/>
</dbReference>
<accession>A0ABQ8EPT8</accession>